<dbReference type="EMBL" id="MAAX01000107">
    <property type="protein sequence ID" value="OUS15540.1"/>
    <property type="molecule type" value="Genomic_DNA"/>
</dbReference>
<gene>
    <name evidence="3" type="ORF">A9Q93_06575</name>
</gene>
<sequence>YFTSRGFNDQHLVAYAESHDEQRLMYKNLQFGNSSNASHNVRDLAVALDRQEAIAAILYSIPGPKMIWQFGELGYEIDIDQNGRTGRKPIPWTLGYDTDANRLDLYDITATMINFKTLYPETFNNTNNNLDLSGLVKRINLDGPQFDAVVVANFDVTAQNVNPNFSQTGTWYDYFNNNSVMNVTNTTAPINLQPGEYKVFTTQQLNDPLSNEEAGYQSQMIRLFPNPATSSFRLSKEVESVKIYNISGQLVKSFNRSKDNYEITELTQGIYFVQLWNGDNMQVEKLIKS</sequence>
<dbReference type="InterPro" id="IPR026444">
    <property type="entry name" value="Secre_tail"/>
</dbReference>
<comment type="caution">
    <text evidence="3">The sequence shown here is derived from an EMBL/GenBank/DDBJ whole genome shotgun (WGS) entry which is preliminary data.</text>
</comment>
<dbReference type="Pfam" id="PF18962">
    <property type="entry name" value="Por_Secre_tail"/>
    <property type="match status" value="1"/>
</dbReference>
<feature type="non-terminal residue" evidence="3">
    <location>
        <position position="1"/>
    </location>
</feature>
<feature type="domain" description="Secretion system C-terminal sorting" evidence="2">
    <location>
        <begin position="223"/>
        <end position="287"/>
    </location>
</feature>
<dbReference type="NCBIfam" id="TIGR04183">
    <property type="entry name" value="Por_Secre_tail"/>
    <property type="match status" value="1"/>
</dbReference>
<dbReference type="AlphaFoldDB" id="A0A1Z8AYZ5"/>
<dbReference type="RefSeq" id="WP_303686608.1">
    <property type="nucleotide sequence ID" value="NZ_CAJXYO010000008.1"/>
</dbReference>
<evidence type="ECO:0000256" key="1">
    <source>
        <dbReference type="ARBA" id="ARBA00022729"/>
    </source>
</evidence>
<dbReference type="SUPFAM" id="SSF51445">
    <property type="entry name" value="(Trans)glycosidases"/>
    <property type="match status" value="1"/>
</dbReference>
<proteinExistence type="predicted"/>
<reference evidence="4" key="1">
    <citation type="journal article" date="2017" name="Proc. Natl. Acad. Sci. U.S.A.">
        <title>Simulation of Deepwater Horizon oil plume reveals substrate specialization within a complex community of hydrocarbon-degraders.</title>
        <authorList>
            <person name="Hu P."/>
            <person name="Dubinsky E.A."/>
            <person name="Probst A.J."/>
            <person name="Wang J."/>
            <person name="Sieber C.M.K."/>
            <person name="Tom L.M."/>
            <person name="Gardinali P."/>
            <person name="Banfield J.F."/>
            <person name="Atlas R.M."/>
            <person name="Andersen G.L."/>
        </authorList>
    </citation>
    <scope>NUCLEOTIDE SEQUENCE [LARGE SCALE GENOMIC DNA]</scope>
</reference>
<keyword evidence="1" id="KW-0732">Signal</keyword>
<name>A0A1Z8AYZ5_9FLAO</name>
<evidence type="ECO:0000313" key="4">
    <source>
        <dbReference type="Proteomes" id="UP000196102"/>
    </source>
</evidence>
<protein>
    <submittedName>
        <fullName evidence="3">Alpha-amylase</fullName>
    </submittedName>
</protein>
<dbReference type="Proteomes" id="UP000196102">
    <property type="component" value="Unassembled WGS sequence"/>
</dbReference>
<dbReference type="Gene3D" id="3.20.20.80">
    <property type="entry name" value="Glycosidases"/>
    <property type="match status" value="1"/>
</dbReference>
<evidence type="ECO:0000313" key="3">
    <source>
        <dbReference type="EMBL" id="OUS15540.1"/>
    </source>
</evidence>
<evidence type="ECO:0000259" key="2">
    <source>
        <dbReference type="Pfam" id="PF18962"/>
    </source>
</evidence>
<organism evidence="3 4">
    <name type="scientific">Nonlabens dokdonensis</name>
    <dbReference type="NCBI Taxonomy" id="328515"/>
    <lineage>
        <taxon>Bacteria</taxon>
        <taxon>Pseudomonadati</taxon>
        <taxon>Bacteroidota</taxon>
        <taxon>Flavobacteriia</taxon>
        <taxon>Flavobacteriales</taxon>
        <taxon>Flavobacteriaceae</taxon>
        <taxon>Nonlabens</taxon>
    </lineage>
</organism>
<accession>A0A1Z8AYZ5</accession>
<dbReference type="InterPro" id="IPR017853">
    <property type="entry name" value="GH"/>
</dbReference>